<dbReference type="InterPro" id="IPR001245">
    <property type="entry name" value="Ser-Thr/Tyr_kinase_cat_dom"/>
</dbReference>
<evidence type="ECO:0000256" key="1">
    <source>
        <dbReference type="ARBA" id="ARBA00022741"/>
    </source>
</evidence>
<name>A0A834YUL1_TETSI</name>
<dbReference type="AlphaFoldDB" id="A0A834YUL1"/>
<keyword evidence="1" id="KW-0547">Nucleotide-binding</keyword>
<feature type="domain" description="Protein kinase" evidence="3">
    <location>
        <begin position="55"/>
        <end position="354"/>
    </location>
</feature>
<reference evidence="4 5" key="1">
    <citation type="submission" date="2020-04" db="EMBL/GenBank/DDBJ databases">
        <title>Plant Genome Project.</title>
        <authorList>
            <person name="Zhang R.-G."/>
        </authorList>
    </citation>
    <scope>NUCLEOTIDE SEQUENCE [LARGE SCALE GENOMIC DNA]</scope>
    <source>
        <strain evidence="4">YNK0</strain>
        <tissue evidence="4">Leaf</tissue>
    </source>
</reference>
<dbReference type="Pfam" id="PF07714">
    <property type="entry name" value="PK_Tyr_Ser-Thr"/>
    <property type="match status" value="1"/>
</dbReference>
<evidence type="ECO:0000313" key="5">
    <source>
        <dbReference type="Proteomes" id="UP000655225"/>
    </source>
</evidence>
<evidence type="ECO:0000313" key="4">
    <source>
        <dbReference type="EMBL" id="KAF8391926.1"/>
    </source>
</evidence>
<protein>
    <recommendedName>
        <fullName evidence="3">Protein kinase domain-containing protein</fullName>
    </recommendedName>
</protein>
<dbReference type="GO" id="GO:0005524">
    <property type="term" value="F:ATP binding"/>
    <property type="evidence" value="ECO:0007669"/>
    <property type="project" value="UniProtKB-KW"/>
</dbReference>
<keyword evidence="2" id="KW-0067">ATP-binding</keyword>
<comment type="caution">
    <text evidence="4">The sequence shown here is derived from an EMBL/GenBank/DDBJ whole genome shotgun (WGS) entry which is preliminary data.</text>
</comment>
<dbReference type="PANTHER" id="PTHR27005">
    <property type="entry name" value="WALL-ASSOCIATED RECEPTOR KINASE-LIKE 21"/>
    <property type="match status" value="1"/>
</dbReference>
<dbReference type="Proteomes" id="UP000655225">
    <property type="component" value="Unassembled WGS sequence"/>
</dbReference>
<dbReference type="GO" id="GO:0004674">
    <property type="term" value="F:protein serine/threonine kinase activity"/>
    <property type="evidence" value="ECO:0007669"/>
    <property type="project" value="TreeGrafter"/>
</dbReference>
<dbReference type="InterPro" id="IPR011009">
    <property type="entry name" value="Kinase-like_dom_sf"/>
</dbReference>
<dbReference type="OMA" id="CCEHNIS"/>
<proteinExistence type="predicted"/>
<evidence type="ECO:0000259" key="3">
    <source>
        <dbReference type="PROSITE" id="PS50011"/>
    </source>
</evidence>
<accession>A0A834YUL1</accession>
<dbReference type="GO" id="GO:0007166">
    <property type="term" value="P:cell surface receptor signaling pathway"/>
    <property type="evidence" value="ECO:0007669"/>
    <property type="project" value="InterPro"/>
</dbReference>
<dbReference type="InterPro" id="IPR000719">
    <property type="entry name" value="Prot_kinase_dom"/>
</dbReference>
<dbReference type="PROSITE" id="PS50011">
    <property type="entry name" value="PROTEIN_KINASE_DOM"/>
    <property type="match status" value="1"/>
</dbReference>
<gene>
    <name evidence="4" type="ORF">HHK36_022266</name>
</gene>
<dbReference type="PIRSF" id="PIRSF000654">
    <property type="entry name" value="Integrin-linked_kinase"/>
    <property type="match status" value="1"/>
</dbReference>
<keyword evidence="5" id="KW-1185">Reference proteome</keyword>
<evidence type="ECO:0000256" key="2">
    <source>
        <dbReference type="ARBA" id="ARBA00022840"/>
    </source>
</evidence>
<dbReference type="PANTHER" id="PTHR27005:SF522">
    <property type="entry name" value="NON-FUNCTIONAL PSEUDOKINASE ZED1-LIKE"/>
    <property type="match status" value="1"/>
</dbReference>
<dbReference type="SUPFAM" id="SSF56112">
    <property type="entry name" value="Protein kinase-like (PK-like)"/>
    <property type="match status" value="1"/>
</dbReference>
<dbReference type="GO" id="GO:0005886">
    <property type="term" value="C:plasma membrane"/>
    <property type="evidence" value="ECO:0007669"/>
    <property type="project" value="TreeGrafter"/>
</dbReference>
<dbReference type="Gene3D" id="1.10.510.10">
    <property type="entry name" value="Transferase(Phosphotransferase) domain 1"/>
    <property type="match status" value="1"/>
</dbReference>
<sequence length="354" mass="40803">MWSRFRIHKESGEKKRHLLENGALLLEELITSFNGRSNPFRSFSKQELKRATNNYNQDGIMHEDVFYKWYKGTYEDRAILVKKFISYASQEYIGQCIKDVVVASKMSNHNNVLKLLGCCLETEVPTLVYEFAGSGSLYQYIYEEELSPSKKNQLLSWESRLRIATEIADAVAYLHKGTSKPIIHRLISSVNIFLDEHYVAKLFEFGHSISIPLGQTNVVADLSSFYIEFLAPESKPIWRFTEKSDVYSFGVLLFEILIGKRVVDILKEVYGVRVCGQLENSCQRPNSEVLLAEDNEEDIRVYLKANILTGNTEQLMACAELAIRCVKVNPEERPSMMEATKELRRIRRFQHDSV</sequence>
<dbReference type="EMBL" id="JABCRI010000016">
    <property type="protein sequence ID" value="KAF8391926.1"/>
    <property type="molecule type" value="Genomic_DNA"/>
</dbReference>
<dbReference type="InterPro" id="IPR045274">
    <property type="entry name" value="WAK-like"/>
</dbReference>
<organism evidence="4 5">
    <name type="scientific">Tetracentron sinense</name>
    <name type="common">Spur-leaf</name>
    <dbReference type="NCBI Taxonomy" id="13715"/>
    <lineage>
        <taxon>Eukaryota</taxon>
        <taxon>Viridiplantae</taxon>
        <taxon>Streptophyta</taxon>
        <taxon>Embryophyta</taxon>
        <taxon>Tracheophyta</taxon>
        <taxon>Spermatophyta</taxon>
        <taxon>Magnoliopsida</taxon>
        <taxon>Trochodendrales</taxon>
        <taxon>Trochodendraceae</taxon>
        <taxon>Tetracentron</taxon>
    </lineage>
</organism>
<dbReference type="OrthoDB" id="1936432at2759"/>
<dbReference type="Gene3D" id="3.30.200.20">
    <property type="entry name" value="Phosphorylase Kinase, domain 1"/>
    <property type="match status" value="1"/>
</dbReference>